<dbReference type="GO" id="GO:0005524">
    <property type="term" value="F:ATP binding"/>
    <property type="evidence" value="ECO:0007669"/>
    <property type="project" value="InterPro"/>
</dbReference>
<dbReference type="PROSITE" id="PS50067">
    <property type="entry name" value="KINESIN_MOTOR_2"/>
    <property type="match status" value="1"/>
</dbReference>
<accession>A0A9W6BLK5</accession>
<evidence type="ECO:0000256" key="1">
    <source>
        <dbReference type="ARBA" id="ARBA00023175"/>
    </source>
</evidence>
<evidence type="ECO:0000256" key="3">
    <source>
        <dbReference type="SAM" id="MobiDB-lite"/>
    </source>
</evidence>
<dbReference type="Proteomes" id="UP001165080">
    <property type="component" value="Unassembled WGS sequence"/>
</dbReference>
<dbReference type="InterPro" id="IPR036961">
    <property type="entry name" value="Kinesin_motor_dom_sf"/>
</dbReference>
<evidence type="ECO:0000313" key="5">
    <source>
        <dbReference type="EMBL" id="GLC53980.1"/>
    </source>
</evidence>
<dbReference type="GO" id="GO:0007018">
    <property type="term" value="P:microtubule-based movement"/>
    <property type="evidence" value="ECO:0007669"/>
    <property type="project" value="InterPro"/>
</dbReference>
<dbReference type="InterPro" id="IPR027417">
    <property type="entry name" value="P-loop_NTPase"/>
</dbReference>
<proteinExistence type="inferred from homology"/>
<comment type="caution">
    <text evidence="2">Lacks conserved residue(s) required for the propagation of feature annotation.</text>
</comment>
<sequence length="156" mass="16495">MLGNLPSDWTTRSLSTGCFEDMPREAGLIPRVLGYIFQRIAADSSGGPNQRPDAGTRQLPLPPPSSAQACTTPVGDNARSRARSGIPTPNGGPRASYLTPPPASPQRTPETVLASKPPSGPSSRNQPATASGTEYLIKASMLQIYQEVVTDLLNPR</sequence>
<dbReference type="GO" id="GO:0003777">
    <property type="term" value="F:microtubule motor activity"/>
    <property type="evidence" value="ECO:0007669"/>
    <property type="project" value="InterPro"/>
</dbReference>
<dbReference type="EMBL" id="BRXU01000009">
    <property type="protein sequence ID" value="GLC53980.1"/>
    <property type="molecule type" value="Genomic_DNA"/>
</dbReference>
<organism evidence="5 6">
    <name type="scientific">Pleodorina starrii</name>
    <dbReference type="NCBI Taxonomy" id="330485"/>
    <lineage>
        <taxon>Eukaryota</taxon>
        <taxon>Viridiplantae</taxon>
        <taxon>Chlorophyta</taxon>
        <taxon>core chlorophytes</taxon>
        <taxon>Chlorophyceae</taxon>
        <taxon>CS clade</taxon>
        <taxon>Chlamydomonadales</taxon>
        <taxon>Volvocaceae</taxon>
        <taxon>Pleodorina</taxon>
    </lineage>
</organism>
<comment type="caution">
    <text evidence="5">The sequence shown here is derived from an EMBL/GenBank/DDBJ whole genome shotgun (WGS) entry which is preliminary data.</text>
</comment>
<dbReference type="GO" id="GO:0008017">
    <property type="term" value="F:microtubule binding"/>
    <property type="evidence" value="ECO:0007669"/>
    <property type="project" value="InterPro"/>
</dbReference>
<name>A0A9W6BLK5_9CHLO</name>
<keyword evidence="6" id="KW-1185">Reference proteome</keyword>
<dbReference type="AlphaFoldDB" id="A0A9W6BLK5"/>
<gene>
    <name evidence="5" type="primary">PLESTBF000403</name>
    <name evidence="5" type="ORF">PLESTB_000811000</name>
</gene>
<dbReference type="Gene3D" id="3.40.850.10">
    <property type="entry name" value="Kinesin motor domain"/>
    <property type="match status" value="1"/>
</dbReference>
<dbReference type="InterPro" id="IPR001752">
    <property type="entry name" value="Kinesin_motor_dom"/>
</dbReference>
<feature type="region of interest" description="Disordered" evidence="3">
    <location>
        <begin position="43"/>
        <end position="131"/>
    </location>
</feature>
<dbReference type="SUPFAM" id="SSF52540">
    <property type="entry name" value="P-loop containing nucleoside triphosphate hydrolases"/>
    <property type="match status" value="1"/>
</dbReference>
<feature type="compositionally biased region" description="Polar residues" evidence="3">
    <location>
        <begin position="121"/>
        <end position="131"/>
    </location>
</feature>
<evidence type="ECO:0000256" key="2">
    <source>
        <dbReference type="PROSITE-ProRule" id="PRU00283"/>
    </source>
</evidence>
<keyword evidence="1" id="KW-0505">Motor protein</keyword>
<comment type="similarity">
    <text evidence="2">Belongs to the TRAFAC class myosin-kinesin ATPase superfamily. Kinesin family.</text>
</comment>
<evidence type="ECO:0000259" key="4">
    <source>
        <dbReference type="PROSITE" id="PS50067"/>
    </source>
</evidence>
<feature type="domain" description="Kinesin motor" evidence="4">
    <location>
        <begin position="1"/>
        <end position="156"/>
    </location>
</feature>
<reference evidence="5 6" key="1">
    <citation type="journal article" date="2023" name="Commun. Biol.">
        <title>Reorganization of the ancestral sex-determining regions during the evolution of trioecy in Pleodorina starrii.</title>
        <authorList>
            <person name="Takahashi K."/>
            <person name="Suzuki S."/>
            <person name="Kawai-Toyooka H."/>
            <person name="Yamamoto K."/>
            <person name="Hamaji T."/>
            <person name="Ootsuki R."/>
            <person name="Yamaguchi H."/>
            <person name="Kawachi M."/>
            <person name="Higashiyama T."/>
            <person name="Nozaki H."/>
        </authorList>
    </citation>
    <scope>NUCLEOTIDE SEQUENCE [LARGE SCALE GENOMIC DNA]</scope>
    <source>
        <strain evidence="5 6">NIES-4479</strain>
    </source>
</reference>
<evidence type="ECO:0000313" key="6">
    <source>
        <dbReference type="Proteomes" id="UP001165080"/>
    </source>
</evidence>
<protein>
    <recommendedName>
        <fullName evidence="4">Kinesin motor domain-containing protein</fullName>
    </recommendedName>
</protein>